<dbReference type="Gene3D" id="3.40.50.2300">
    <property type="match status" value="1"/>
</dbReference>
<dbReference type="Pfam" id="PF16486">
    <property type="entry name" value="ArgoN"/>
    <property type="match status" value="1"/>
</dbReference>
<dbReference type="InterPro" id="IPR032473">
    <property type="entry name" value="Argonaute_Mid_dom"/>
</dbReference>
<protein>
    <submittedName>
        <fullName evidence="4">Argonaute-like protein</fullName>
    </submittedName>
</protein>
<dbReference type="Pfam" id="PF02170">
    <property type="entry name" value="PAZ"/>
    <property type="match status" value="1"/>
</dbReference>
<feature type="compositionally biased region" description="Low complexity" evidence="1">
    <location>
        <begin position="36"/>
        <end position="46"/>
    </location>
</feature>
<proteinExistence type="predicted"/>
<dbReference type="Proteomes" id="UP000292957">
    <property type="component" value="Unassembled WGS sequence"/>
</dbReference>
<name>A0A4V2JZV7_9APHY</name>
<dbReference type="SUPFAM" id="SSF53098">
    <property type="entry name" value="Ribonuclease H-like"/>
    <property type="match status" value="1"/>
</dbReference>
<dbReference type="Gene3D" id="3.30.420.10">
    <property type="entry name" value="Ribonuclease H-like superfamily/Ribonuclease H"/>
    <property type="match status" value="1"/>
</dbReference>
<accession>A0A4V2JZV7</accession>
<dbReference type="PROSITE" id="PS50821">
    <property type="entry name" value="PAZ"/>
    <property type="match status" value="1"/>
</dbReference>
<dbReference type="InterPro" id="IPR003165">
    <property type="entry name" value="Piwi"/>
</dbReference>
<dbReference type="Pfam" id="PF16487">
    <property type="entry name" value="ArgoMid"/>
    <property type="match status" value="1"/>
</dbReference>
<sequence length="952" mass="106356">MPPRRATGSGRGSSRGRGSQAGGGTSGRGRGGRGSAQGDPSGASDRSGSRSRGRATGISADVSRISASRMPDISEHISTIGVRRPSYGESGRHLVVWTNHYEVKIPEANIYHYDGVFAISPSEKPLPARLNMEIVKRLQYDIAPEIFTPRAVYDGRKNMFTSHELPFPDGAQEFSFTLTDRASSGEATGGGEGRRGPKIYNVRLTHVATINPEVLARFLQGRQSHDNAVLTATTALNVAIRMEPTMRYPFNVRSFFTNRETSAIGAGIILWRGYFQSVRPAAGRMLINVDISTAAMYRPGSVIEVALEFLNMMQRGPLALSPNHGLPDRELIRLQRYLSGVRVNIEIPGQSSVSRRPPRPIKKLTRTGAGHLEFTMRDGQTVTVAQYFEMTHNYKLRWPDIVCIEFGSGAIIPMECCIIPEGQIMRKQIPPERMKDVLNFATKRPHERLQSIRQALEVLDYGQSEYLRHFGMEVSPNAEVESIQARILDPPTLMYGQGSRQPTITPRDGAWNMVDKKFYRPAALNRWVIVIYEREQRFNRAAAQELARNLLDAFEAVGVKVTENDPVIIHDQPQRIYDSLQASGRRCIEKYNGKGPGPDLIVVVIPESSADVYQAVKHFGDVQRGVATQCLRSYKCKGANRQYFSNVVLKINVKLGGVNVIPDPRSVSPLTDPHNPTIVMGADIMHPAPGADGRPSFTALVGNVDHETAKYIADCRIQTSRQEMIDDLESMATAHIEMYKKYRAIVEKKFPADPTRIIFFRDGVSEGEFKQVLEYELPQLKRALANNNVDAKITVVVVGKAHHVRFFPKRREDEDRSRNCPAGTVVDRDITHPTEFDFYLQSHAGILGTSRPAHYNVLYDENKFTPDALQALSFALCHVYARCTRSVSIPAPIYYADLVCSRAKNHYSPDGDFDLTGSGTQLASSDARGQLESYRENFRPLHEKMRRLMYFS</sequence>
<gene>
    <name evidence="4" type="ORF">BD311DRAFT_762593</name>
</gene>
<dbReference type="Pfam" id="PF02171">
    <property type="entry name" value="Piwi"/>
    <property type="match status" value="1"/>
</dbReference>
<dbReference type="AlphaFoldDB" id="A0A4V2JZV7"/>
<evidence type="ECO:0000259" key="3">
    <source>
        <dbReference type="PROSITE" id="PS50822"/>
    </source>
</evidence>
<feature type="domain" description="PAZ" evidence="2">
    <location>
        <begin position="305"/>
        <end position="421"/>
    </location>
</feature>
<reference evidence="4" key="1">
    <citation type="submission" date="2019-01" db="EMBL/GenBank/DDBJ databases">
        <title>Draft genome sequences of three monokaryotic isolates of the white-rot basidiomycete fungus Dichomitus squalens.</title>
        <authorList>
            <consortium name="DOE Joint Genome Institute"/>
            <person name="Lopez S.C."/>
            <person name="Andreopoulos B."/>
            <person name="Pangilinan J."/>
            <person name="Lipzen A."/>
            <person name="Riley R."/>
            <person name="Ahrendt S."/>
            <person name="Ng V."/>
            <person name="Barry K."/>
            <person name="Daum C."/>
            <person name="Grigoriev I.V."/>
            <person name="Hilden K.S."/>
            <person name="Makela M.R."/>
            <person name="de Vries R.P."/>
        </authorList>
    </citation>
    <scope>NUCLEOTIDE SEQUENCE [LARGE SCALE GENOMIC DNA]</scope>
    <source>
        <strain evidence="4">OM18370.1</strain>
    </source>
</reference>
<feature type="region of interest" description="Disordered" evidence="1">
    <location>
        <begin position="1"/>
        <end position="67"/>
    </location>
</feature>
<dbReference type="InterPro" id="IPR036397">
    <property type="entry name" value="RNaseH_sf"/>
</dbReference>
<dbReference type="InterPro" id="IPR032474">
    <property type="entry name" value="Argonaute_N"/>
</dbReference>
<dbReference type="Gene3D" id="2.170.260.10">
    <property type="entry name" value="paz domain"/>
    <property type="match status" value="1"/>
</dbReference>
<dbReference type="PROSITE" id="PS50822">
    <property type="entry name" value="PIWI"/>
    <property type="match status" value="1"/>
</dbReference>
<dbReference type="OrthoDB" id="10252740at2759"/>
<evidence type="ECO:0000313" key="4">
    <source>
        <dbReference type="EMBL" id="TBU26413.1"/>
    </source>
</evidence>
<dbReference type="SMART" id="SM00950">
    <property type="entry name" value="Piwi"/>
    <property type="match status" value="1"/>
</dbReference>
<dbReference type="CDD" id="cd02846">
    <property type="entry name" value="PAZ_argonaute_like"/>
    <property type="match status" value="1"/>
</dbReference>
<dbReference type="InterPro" id="IPR014811">
    <property type="entry name" value="ArgoL1"/>
</dbReference>
<feature type="domain" description="Piwi" evidence="3">
    <location>
        <begin position="600"/>
        <end position="908"/>
    </location>
</feature>
<dbReference type="GO" id="GO:0003723">
    <property type="term" value="F:RNA binding"/>
    <property type="evidence" value="ECO:0007669"/>
    <property type="project" value="InterPro"/>
</dbReference>
<feature type="compositionally biased region" description="Gly residues" evidence="1">
    <location>
        <begin position="9"/>
        <end position="35"/>
    </location>
</feature>
<dbReference type="InterPro" id="IPR045246">
    <property type="entry name" value="Piwi_ago-like"/>
</dbReference>
<dbReference type="Pfam" id="PF08699">
    <property type="entry name" value="ArgoL1"/>
    <property type="match status" value="1"/>
</dbReference>
<dbReference type="PANTHER" id="PTHR22891">
    <property type="entry name" value="EUKARYOTIC TRANSLATION INITIATION FACTOR 2C"/>
    <property type="match status" value="1"/>
</dbReference>
<dbReference type="Pfam" id="PF16488">
    <property type="entry name" value="ArgoL2"/>
    <property type="match status" value="1"/>
</dbReference>
<dbReference type="SUPFAM" id="SSF101690">
    <property type="entry name" value="PAZ domain"/>
    <property type="match status" value="1"/>
</dbReference>
<dbReference type="InterPro" id="IPR032472">
    <property type="entry name" value="ArgoL2"/>
</dbReference>
<dbReference type="CDD" id="cd04657">
    <property type="entry name" value="Piwi_ago-like"/>
    <property type="match status" value="1"/>
</dbReference>
<organism evidence="4">
    <name type="scientific">Dichomitus squalens</name>
    <dbReference type="NCBI Taxonomy" id="114155"/>
    <lineage>
        <taxon>Eukaryota</taxon>
        <taxon>Fungi</taxon>
        <taxon>Dikarya</taxon>
        <taxon>Basidiomycota</taxon>
        <taxon>Agaricomycotina</taxon>
        <taxon>Agaricomycetes</taxon>
        <taxon>Polyporales</taxon>
        <taxon>Polyporaceae</taxon>
        <taxon>Dichomitus</taxon>
    </lineage>
</organism>
<evidence type="ECO:0000259" key="2">
    <source>
        <dbReference type="PROSITE" id="PS50821"/>
    </source>
</evidence>
<dbReference type="InterPro" id="IPR003100">
    <property type="entry name" value="PAZ_dom"/>
</dbReference>
<evidence type="ECO:0000256" key="1">
    <source>
        <dbReference type="SAM" id="MobiDB-lite"/>
    </source>
</evidence>
<dbReference type="InterPro" id="IPR012337">
    <property type="entry name" value="RNaseH-like_sf"/>
</dbReference>
<dbReference type="InterPro" id="IPR036085">
    <property type="entry name" value="PAZ_dom_sf"/>
</dbReference>
<dbReference type="EMBL" id="ML143446">
    <property type="protein sequence ID" value="TBU26413.1"/>
    <property type="molecule type" value="Genomic_DNA"/>
</dbReference>
<dbReference type="SMART" id="SM01163">
    <property type="entry name" value="DUF1785"/>
    <property type="match status" value="1"/>
</dbReference>